<dbReference type="CDD" id="cd01627">
    <property type="entry name" value="HAD_TPP"/>
    <property type="match status" value="1"/>
</dbReference>
<keyword evidence="4" id="KW-0479">Metal-binding</keyword>
<comment type="function">
    <text evidence="4">Removes the phosphate from trehalose 6-phosphate to produce free trehalose.</text>
</comment>
<dbReference type="PATRIC" id="fig|365046.3.peg.3737"/>
<dbReference type="EMBL" id="CP000245">
    <property type="protein sequence ID" value="AEG94762.1"/>
    <property type="molecule type" value="Genomic_DNA"/>
</dbReference>
<dbReference type="InterPro" id="IPR036412">
    <property type="entry name" value="HAD-like_sf"/>
</dbReference>
<dbReference type="GO" id="GO:0046872">
    <property type="term" value="F:metal ion binding"/>
    <property type="evidence" value="ECO:0007669"/>
    <property type="project" value="UniProtKB-KW"/>
</dbReference>
<dbReference type="KEGG" id="rta:Rta_36480"/>
<comment type="catalytic activity">
    <reaction evidence="4">
        <text>alpha,alpha-trehalose 6-phosphate + H2O = alpha,alpha-trehalose + phosphate</text>
        <dbReference type="Rhea" id="RHEA:23420"/>
        <dbReference type="ChEBI" id="CHEBI:15377"/>
        <dbReference type="ChEBI" id="CHEBI:16551"/>
        <dbReference type="ChEBI" id="CHEBI:43474"/>
        <dbReference type="ChEBI" id="CHEBI:58429"/>
        <dbReference type="EC" id="3.1.3.12"/>
    </reaction>
</comment>
<dbReference type="Proteomes" id="UP000008385">
    <property type="component" value="Chromosome"/>
</dbReference>
<dbReference type="GO" id="GO:0004805">
    <property type="term" value="F:trehalose-phosphatase activity"/>
    <property type="evidence" value="ECO:0007669"/>
    <property type="project" value="UniProtKB-EC"/>
</dbReference>
<evidence type="ECO:0000256" key="3">
    <source>
        <dbReference type="ARBA" id="ARBA00022801"/>
    </source>
</evidence>
<comment type="pathway">
    <text evidence="1 4">Glycan biosynthesis; trehalose biosynthesis.</text>
</comment>
<dbReference type="STRING" id="365046.Rta_36480"/>
<dbReference type="NCBIfam" id="TIGR01484">
    <property type="entry name" value="HAD-SF-IIB"/>
    <property type="match status" value="1"/>
</dbReference>
<dbReference type="GO" id="GO:0005992">
    <property type="term" value="P:trehalose biosynthetic process"/>
    <property type="evidence" value="ECO:0007669"/>
    <property type="project" value="UniProtKB-UniPathway"/>
</dbReference>
<keyword evidence="3 4" id="KW-0378">Hydrolase</keyword>
<dbReference type="InterPro" id="IPR006379">
    <property type="entry name" value="HAD-SF_hydro_IIB"/>
</dbReference>
<dbReference type="PANTHER" id="PTHR43768">
    <property type="entry name" value="TREHALOSE 6-PHOSPHATE PHOSPHATASE"/>
    <property type="match status" value="1"/>
</dbReference>
<dbReference type="InterPro" id="IPR003337">
    <property type="entry name" value="Trehalose_PPase"/>
</dbReference>
<evidence type="ECO:0000256" key="1">
    <source>
        <dbReference type="ARBA" id="ARBA00005199"/>
    </source>
</evidence>
<comment type="similarity">
    <text evidence="2 4">Belongs to the trehalose phosphatase family.</text>
</comment>
<dbReference type="Gene3D" id="3.30.70.1020">
    <property type="entry name" value="Trehalose-6-phosphate phosphatase related protein, domain 2"/>
    <property type="match status" value="1"/>
</dbReference>
<protein>
    <recommendedName>
        <fullName evidence="4">Trehalose 6-phosphate phosphatase</fullName>
        <ecNumber evidence="4">3.1.3.12</ecNumber>
    </recommendedName>
</protein>
<reference evidence="6" key="1">
    <citation type="submission" date="2006-01" db="EMBL/GenBank/DDBJ databases">
        <title>Genome of the cyst-dividing bacterium Ramlibacter tataouinensis.</title>
        <authorList>
            <person name="Barakat M."/>
            <person name="Ortet P."/>
            <person name="De Luca G."/>
            <person name="Jourlin-Castelli C."/>
            <person name="Ansaldi M."/>
            <person name="Py B."/>
            <person name="Fichant G."/>
            <person name="Coutinho P."/>
            <person name="Voulhoux R."/>
            <person name="Bastien O."/>
            <person name="Roy S."/>
            <person name="Marechal E."/>
            <person name="Henrissat B."/>
            <person name="Quentin Y."/>
            <person name="Noirot P."/>
            <person name="Filloux A."/>
            <person name="Mejean V."/>
            <person name="DuBow M."/>
            <person name="Barras F."/>
            <person name="Heulin T."/>
        </authorList>
    </citation>
    <scope>NUCLEOTIDE SEQUENCE [LARGE SCALE GENOMIC DNA]</scope>
    <source>
        <strain evidence="6">ATCC BAA-407 / DSM 14655 / LMG 21543 / TTB310</strain>
    </source>
</reference>
<dbReference type="PANTHER" id="PTHR43768:SF3">
    <property type="entry name" value="TREHALOSE 6-PHOSPHATE PHOSPHATASE"/>
    <property type="match status" value="1"/>
</dbReference>
<dbReference type="InterPro" id="IPR023214">
    <property type="entry name" value="HAD_sf"/>
</dbReference>
<dbReference type="UniPathway" id="UPA00299"/>
<dbReference type="HOGENOM" id="CLU_037265_2_0_4"/>
<dbReference type="Pfam" id="PF02358">
    <property type="entry name" value="Trehalose_PPase"/>
    <property type="match status" value="1"/>
</dbReference>
<gene>
    <name evidence="5" type="primary">otsB</name>
    <name evidence="5" type="ordered locus">Rta_36480</name>
</gene>
<dbReference type="AlphaFoldDB" id="F5Y1H8"/>
<keyword evidence="4" id="KW-0460">Magnesium</keyword>
<proteinExistence type="inferred from homology"/>
<keyword evidence="6" id="KW-1185">Reference proteome</keyword>
<reference evidence="5 6" key="2">
    <citation type="journal article" date="2011" name="PLoS ONE">
        <title>The Cyst-Dividing Bacterium Ramlibacter tataouinensis TTB310 Genome Reveals a Well-Stocked Toolbox for Adaptation to a Desert Environment.</title>
        <authorList>
            <person name="De Luca G."/>
            <person name="Barakat M."/>
            <person name="Ortet P."/>
            <person name="Fochesato S."/>
            <person name="Jourlin-Castelli C."/>
            <person name="Ansaldi M."/>
            <person name="Py B."/>
            <person name="Fichant G."/>
            <person name="Coutinho P.M."/>
            <person name="Voulhoux R."/>
            <person name="Bastien O."/>
            <person name="Marechal E."/>
            <person name="Henrissat B."/>
            <person name="Quentin Y."/>
            <person name="Noirot P."/>
            <person name="Filloux A."/>
            <person name="Mejean V."/>
            <person name="Dubow M.S."/>
            <person name="Barras F."/>
            <person name="Barbe V."/>
            <person name="Weissenbach J."/>
            <person name="Mihalcescu I."/>
            <person name="Vermeglio A."/>
            <person name="Achouak W."/>
            <person name="Heulin T."/>
        </authorList>
    </citation>
    <scope>NUCLEOTIDE SEQUENCE [LARGE SCALE GENOMIC DNA]</scope>
    <source>
        <strain evidence="6">ATCC BAA-407 / DSM 14655 / LMG 21543 / TTB310</strain>
    </source>
</reference>
<evidence type="ECO:0000313" key="5">
    <source>
        <dbReference type="EMBL" id="AEG94762.1"/>
    </source>
</evidence>
<name>F5Y1H8_RAMTT</name>
<dbReference type="Gene3D" id="3.40.50.1000">
    <property type="entry name" value="HAD superfamily/HAD-like"/>
    <property type="match status" value="1"/>
</dbReference>
<organism evidence="5 6">
    <name type="scientific">Ramlibacter tataouinensis (strain ATCC BAA-407 / DSM 14655 / LMG 21543 / TTB310)</name>
    <dbReference type="NCBI Taxonomy" id="365046"/>
    <lineage>
        <taxon>Bacteria</taxon>
        <taxon>Pseudomonadati</taxon>
        <taxon>Pseudomonadota</taxon>
        <taxon>Betaproteobacteria</taxon>
        <taxon>Burkholderiales</taxon>
        <taxon>Comamonadaceae</taxon>
        <taxon>Ramlibacter</taxon>
    </lineage>
</organism>
<dbReference type="NCBIfam" id="TIGR00685">
    <property type="entry name" value="T6PP"/>
    <property type="match status" value="1"/>
</dbReference>
<evidence type="ECO:0000256" key="2">
    <source>
        <dbReference type="ARBA" id="ARBA00008770"/>
    </source>
</evidence>
<evidence type="ECO:0000313" key="6">
    <source>
        <dbReference type="Proteomes" id="UP000008385"/>
    </source>
</evidence>
<dbReference type="InterPro" id="IPR044651">
    <property type="entry name" value="OTSB-like"/>
</dbReference>
<dbReference type="EC" id="3.1.3.12" evidence="4"/>
<accession>F5Y1H8</accession>
<comment type="cofactor">
    <cofactor evidence="4">
        <name>Mg(2+)</name>
        <dbReference type="ChEBI" id="CHEBI:18420"/>
    </cofactor>
</comment>
<dbReference type="eggNOG" id="COG1877">
    <property type="taxonomic scope" value="Bacteria"/>
</dbReference>
<evidence type="ECO:0000256" key="4">
    <source>
        <dbReference type="RuleBase" id="RU361117"/>
    </source>
</evidence>
<dbReference type="SUPFAM" id="SSF56784">
    <property type="entry name" value="HAD-like"/>
    <property type="match status" value="1"/>
</dbReference>
<sequence>MPMTFADLLCPSCALFLDFDGTLVDIAPQPEAVVVPAGLIDTLQTLHGYLEGAVAVISGRPIAQIDEFLTPLRLPAAGVHGAERRRADGELLLLATPPLRQVEDAARALVGQHPRLRLELKRGSVALHYRQAPELESRCVQALQEAVDQSPGLTLLRGKMVVEAKPGGASKGRAIEEFLQEPPFLGRTPVFIGDDITDEVGFSTVQRLGGLGVKVGEGASVAWQRMANPAVMREEMERAVCAQMRKAGS</sequence>